<gene>
    <name evidence="1" type="ORF">STAS_18770</name>
</gene>
<reference evidence="2" key="1">
    <citation type="journal article" date="2019" name="Curr. Biol.">
        <title>Genome Sequence of Striga asiatica Provides Insight into the Evolution of Plant Parasitism.</title>
        <authorList>
            <person name="Yoshida S."/>
            <person name="Kim S."/>
            <person name="Wafula E.K."/>
            <person name="Tanskanen J."/>
            <person name="Kim Y.M."/>
            <person name="Honaas L."/>
            <person name="Yang Z."/>
            <person name="Spallek T."/>
            <person name="Conn C.E."/>
            <person name="Ichihashi Y."/>
            <person name="Cheong K."/>
            <person name="Cui S."/>
            <person name="Der J.P."/>
            <person name="Gundlach H."/>
            <person name="Jiao Y."/>
            <person name="Hori C."/>
            <person name="Ishida J.K."/>
            <person name="Kasahara H."/>
            <person name="Kiba T."/>
            <person name="Kim M.S."/>
            <person name="Koo N."/>
            <person name="Laohavisit A."/>
            <person name="Lee Y.H."/>
            <person name="Lumba S."/>
            <person name="McCourt P."/>
            <person name="Mortimer J.C."/>
            <person name="Mutuku J.M."/>
            <person name="Nomura T."/>
            <person name="Sasaki-Sekimoto Y."/>
            <person name="Seto Y."/>
            <person name="Wang Y."/>
            <person name="Wakatake T."/>
            <person name="Sakakibara H."/>
            <person name="Demura T."/>
            <person name="Yamaguchi S."/>
            <person name="Yoneyama K."/>
            <person name="Manabe R.I."/>
            <person name="Nelson D.C."/>
            <person name="Schulman A.H."/>
            <person name="Timko M.P."/>
            <person name="dePamphilis C.W."/>
            <person name="Choi D."/>
            <person name="Shirasu K."/>
        </authorList>
    </citation>
    <scope>NUCLEOTIDE SEQUENCE [LARGE SCALE GENOMIC DNA]</scope>
    <source>
        <strain evidence="2">cv. UVA1</strain>
    </source>
</reference>
<sequence>MSTTSRLKSPTTPDFSPRRRTINDRARIQLKYRLLHSNRQILPINNAIKKLQKLPIHEPAVSVPFLEWKIHLRSLSYAAIDVSEPASDFFLLSPGRREAPFPFGPLRRRISHWHPVGRPSNRHPGRWGLPRPSRRRKISPQEYWDIGDASYRCLHCGARFWYAERLGKPSNPRVPKIVWVVDFLKFPLLKCYCD</sequence>
<dbReference type="AlphaFoldDB" id="A0A5A7QA04"/>
<dbReference type="EMBL" id="BKCP01006250">
    <property type="protein sequence ID" value="GER42010.1"/>
    <property type="molecule type" value="Genomic_DNA"/>
</dbReference>
<evidence type="ECO:0000313" key="2">
    <source>
        <dbReference type="Proteomes" id="UP000325081"/>
    </source>
</evidence>
<dbReference type="Proteomes" id="UP000325081">
    <property type="component" value="Unassembled WGS sequence"/>
</dbReference>
<keyword evidence="2" id="KW-1185">Reference proteome</keyword>
<comment type="caution">
    <text evidence="1">The sequence shown here is derived from an EMBL/GenBank/DDBJ whole genome shotgun (WGS) entry which is preliminary data.</text>
</comment>
<keyword evidence="1" id="KW-0378">Hydrolase</keyword>
<organism evidence="1 2">
    <name type="scientific">Striga asiatica</name>
    <name type="common">Asiatic witchweed</name>
    <name type="synonym">Buchnera asiatica</name>
    <dbReference type="NCBI Taxonomy" id="4170"/>
    <lineage>
        <taxon>Eukaryota</taxon>
        <taxon>Viridiplantae</taxon>
        <taxon>Streptophyta</taxon>
        <taxon>Embryophyta</taxon>
        <taxon>Tracheophyta</taxon>
        <taxon>Spermatophyta</taxon>
        <taxon>Magnoliopsida</taxon>
        <taxon>eudicotyledons</taxon>
        <taxon>Gunneridae</taxon>
        <taxon>Pentapetalae</taxon>
        <taxon>asterids</taxon>
        <taxon>lamiids</taxon>
        <taxon>Lamiales</taxon>
        <taxon>Orobanchaceae</taxon>
        <taxon>Buchnereae</taxon>
        <taxon>Striga</taxon>
    </lineage>
</organism>
<protein>
    <submittedName>
        <fullName evidence="1">Glycosyl hydrolase superfamily protein</fullName>
    </submittedName>
</protein>
<name>A0A5A7QA04_STRAF</name>
<evidence type="ECO:0000313" key="1">
    <source>
        <dbReference type="EMBL" id="GER42010.1"/>
    </source>
</evidence>
<accession>A0A5A7QA04</accession>
<proteinExistence type="predicted"/>
<dbReference type="GO" id="GO:0016787">
    <property type="term" value="F:hydrolase activity"/>
    <property type="evidence" value="ECO:0007669"/>
    <property type="project" value="UniProtKB-KW"/>
</dbReference>